<comment type="similarity">
    <text evidence="1">Belongs to the LysR transcriptional regulatory family.</text>
</comment>
<keyword evidence="7" id="KW-1185">Reference proteome</keyword>
<protein>
    <submittedName>
        <fullName evidence="6">LysR family transcriptional regulator</fullName>
    </submittedName>
</protein>
<evidence type="ECO:0000313" key="7">
    <source>
        <dbReference type="Proteomes" id="UP000606870"/>
    </source>
</evidence>
<dbReference type="InterPro" id="IPR036388">
    <property type="entry name" value="WH-like_DNA-bd_sf"/>
</dbReference>
<dbReference type="RefSeq" id="WP_186502793.1">
    <property type="nucleotide sequence ID" value="NZ_JACOGK010000011.1"/>
</dbReference>
<gene>
    <name evidence="6" type="ORF">H8J70_05170</name>
</gene>
<proteinExistence type="inferred from homology"/>
<comment type="caution">
    <text evidence="6">The sequence shown here is derived from an EMBL/GenBank/DDBJ whole genome shotgun (WGS) entry which is preliminary data.</text>
</comment>
<keyword evidence="2" id="KW-0805">Transcription regulation</keyword>
<dbReference type="CDD" id="cd05466">
    <property type="entry name" value="PBP2_LTTR_substrate"/>
    <property type="match status" value="1"/>
</dbReference>
<dbReference type="PRINTS" id="PR00039">
    <property type="entry name" value="HTHLYSR"/>
</dbReference>
<keyword evidence="4" id="KW-0804">Transcription</keyword>
<feature type="domain" description="HTH lysR-type" evidence="5">
    <location>
        <begin position="1"/>
        <end position="58"/>
    </location>
</feature>
<dbReference type="Gene3D" id="1.10.10.10">
    <property type="entry name" value="Winged helix-like DNA-binding domain superfamily/Winged helix DNA-binding domain"/>
    <property type="match status" value="1"/>
</dbReference>
<dbReference type="PROSITE" id="PS50931">
    <property type="entry name" value="HTH_LYSR"/>
    <property type="match status" value="1"/>
</dbReference>
<dbReference type="InterPro" id="IPR036390">
    <property type="entry name" value="WH_DNA-bd_sf"/>
</dbReference>
<accession>A0ABR6VHL5</accession>
<dbReference type="InterPro" id="IPR000847">
    <property type="entry name" value="LysR_HTH_N"/>
</dbReference>
<sequence length="297" mass="32881">MNLETYRNFVKIIDAGTISAAARELCIAQPALSHQLKTLEAAYGTALVKRSARHISLTSAGQILYERAKRMCLMEQAAQEEIHACIAGTRGTLHLGLTPSWPDSELADMLMTFGKAYPHIDFDICEENSDQLLTLLDQERIEVAIIRRAAPLPPRFTAPHLVDERLMIAFHRDLPGLSAKAGALPVTALEDIPLAISRGFQQKIREICQSAGFTPRIRLTAASRYLPLRWALSGTAAAIFVGTARPDQLAEEICCCPLIGPGLETRRMVTVLRDRAMSAVTRVFLQYLQEQLPHVKE</sequence>
<dbReference type="PANTHER" id="PTHR30419">
    <property type="entry name" value="HTH-TYPE TRANSCRIPTIONAL REGULATOR YBHD"/>
    <property type="match status" value="1"/>
</dbReference>
<reference evidence="6 7" key="1">
    <citation type="submission" date="2020-08" db="EMBL/GenBank/DDBJ databases">
        <authorList>
            <person name="Liu C."/>
            <person name="Sun Q."/>
        </authorList>
    </citation>
    <scope>NUCLEOTIDE SEQUENCE [LARGE SCALE GENOMIC DNA]</scope>
    <source>
        <strain evidence="6 7">NSJ-59</strain>
    </source>
</reference>
<dbReference type="SUPFAM" id="SSF46785">
    <property type="entry name" value="Winged helix' DNA-binding domain"/>
    <property type="match status" value="1"/>
</dbReference>
<dbReference type="Gene3D" id="3.40.190.290">
    <property type="match status" value="1"/>
</dbReference>
<evidence type="ECO:0000259" key="5">
    <source>
        <dbReference type="PROSITE" id="PS50931"/>
    </source>
</evidence>
<dbReference type="EMBL" id="JACOGK010000011">
    <property type="protein sequence ID" value="MBC3536638.1"/>
    <property type="molecule type" value="Genomic_DNA"/>
</dbReference>
<dbReference type="Proteomes" id="UP000606870">
    <property type="component" value="Unassembled WGS sequence"/>
</dbReference>
<keyword evidence="3" id="KW-0238">DNA-binding</keyword>
<evidence type="ECO:0000256" key="4">
    <source>
        <dbReference type="ARBA" id="ARBA00023163"/>
    </source>
</evidence>
<organism evidence="6 7">
    <name type="scientific">Megasphaera hominis</name>
    <dbReference type="NCBI Taxonomy" id="159836"/>
    <lineage>
        <taxon>Bacteria</taxon>
        <taxon>Bacillati</taxon>
        <taxon>Bacillota</taxon>
        <taxon>Negativicutes</taxon>
        <taxon>Veillonellales</taxon>
        <taxon>Veillonellaceae</taxon>
        <taxon>Megasphaera</taxon>
    </lineage>
</organism>
<evidence type="ECO:0000256" key="1">
    <source>
        <dbReference type="ARBA" id="ARBA00009437"/>
    </source>
</evidence>
<evidence type="ECO:0000313" key="6">
    <source>
        <dbReference type="EMBL" id="MBC3536638.1"/>
    </source>
</evidence>
<name>A0ABR6VHL5_9FIRM</name>
<dbReference type="InterPro" id="IPR005119">
    <property type="entry name" value="LysR_subst-bd"/>
</dbReference>
<dbReference type="SUPFAM" id="SSF53850">
    <property type="entry name" value="Periplasmic binding protein-like II"/>
    <property type="match status" value="1"/>
</dbReference>
<evidence type="ECO:0000256" key="2">
    <source>
        <dbReference type="ARBA" id="ARBA00023015"/>
    </source>
</evidence>
<dbReference type="Pfam" id="PF00126">
    <property type="entry name" value="HTH_1"/>
    <property type="match status" value="1"/>
</dbReference>
<dbReference type="InterPro" id="IPR050950">
    <property type="entry name" value="HTH-type_LysR_regulators"/>
</dbReference>
<evidence type="ECO:0000256" key="3">
    <source>
        <dbReference type="ARBA" id="ARBA00023125"/>
    </source>
</evidence>
<dbReference type="Pfam" id="PF03466">
    <property type="entry name" value="LysR_substrate"/>
    <property type="match status" value="1"/>
</dbReference>